<gene>
    <name evidence="2" type="ORF">Pma05_44820</name>
</gene>
<dbReference type="InterPro" id="IPR050471">
    <property type="entry name" value="AB_hydrolase"/>
</dbReference>
<evidence type="ECO:0000313" key="2">
    <source>
        <dbReference type="EMBL" id="GIG97909.1"/>
    </source>
</evidence>
<dbReference type="Proteomes" id="UP000621500">
    <property type="component" value="Unassembled WGS sequence"/>
</dbReference>
<protein>
    <recommendedName>
        <fullName evidence="1">AB hydrolase-1 domain-containing protein</fullName>
    </recommendedName>
</protein>
<proteinExistence type="predicted"/>
<dbReference type="InterPro" id="IPR000073">
    <property type="entry name" value="AB_hydrolase_1"/>
</dbReference>
<dbReference type="Pfam" id="PF00561">
    <property type="entry name" value="Abhydrolase_1"/>
    <property type="match status" value="1"/>
</dbReference>
<dbReference type="SUPFAM" id="SSF53474">
    <property type="entry name" value="alpha/beta-Hydrolases"/>
    <property type="match status" value="1"/>
</dbReference>
<evidence type="ECO:0000259" key="1">
    <source>
        <dbReference type="Pfam" id="PF00561"/>
    </source>
</evidence>
<dbReference type="PANTHER" id="PTHR43433:SF5">
    <property type="entry name" value="AB HYDROLASE-1 DOMAIN-CONTAINING PROTEIN"/>
    <property type="match status" value="1"/>
</dbReference>
<comment type="caution">
    <text evidence="2">The sequence shown here is derived from an EMBL/GenBank/DDBJ whole genome shotgun (WGS) entry which is preliminary data.</text>
</comment>
<name>A0ABQ4ETG7_9ACTN</name>
<organism evidence="2 3">
    <name type="scientific">Plantactinospora mayteni</name>
    <dbReference type="NCBI Taxonomy" id="566021"/>
    <lineage>
        <taxon>Bacteria</taxon>
        <taxon>Bacillati</taxon>
        <taxon>Actinomycetota</taxon>
        <taxon>Actinomycetes</taxon>
        <taxon>Micromonosporales</taxon>
        <taxon>Micromonosporaceae</taxon>
        <taxon>Plantactinospora</taxon>
    </lineage>
</organism>
<dbReference type="RefSeq" id="WP_203859388.1">
    <property type="nucleotide sequence ID" value="NZ_BAAAZQ010000006.1"/>
</dbReference>
<evidence type="ECO:0000313" key="3">
    <source>
        <dbReference type="Proteomes" id="UP000621500"/>
    </source>
</evidence>
<sequence length="281" mass="30429">MEHEIKVAPGFRLWVEESGDPGGPPLLLVMGAGASGLTWPDSMMEALGRHHRLVRYDHRDVGRSTWAFDDNPYALTDLAADAVKILDALAIDRTHVVGMSMGGMLTQLLLLDHPDRLATATLIGTTPMDGGPVEAPGIDPALLAIWETIAEPRDRDAELDWRVRHWRILNGGELPFDPEEFRRREERIIAHAGRHDNPAAHARAGQEGLARAAELEAVTTPVLVIDSPADPIVGTAYARHLGTLLGNARLVTVPGLGHALSEAVGPQLAEVILKHTTTHNP</sequence>
<dbReference type="InterPro" id="IPR029058">
    <property type="entry name" value="AB_hydrolase_fold"/>
</dbReference>
<dbReference type="EMBL" id="BONX01000031">
    <property type="protein sequence ID" value="GIG97909.1"/>
    <property type="molecule type" value="Genomic_DNA"/>
</dbReference>
<dbReference type="PANTHER" id="PTHR43433">
    <property type="entry name" value="HYDROLASE, ALPHA/BETA FOLD FAMILY PROTEIN"/>
    <property type="match status" value="1"/>
</dbReference>
<accession>A0ABQ4ETG7</accession>
<keyword evidence="3" id="KW-1185">Reference proteome</keyword>
<dbReference type="Gene3D" id="3.40.50.1820">
    <property type="entry name" value="alpha/beta hydrolase"/>
    <property type="match status" value="1"/>
</dbReference>
<feature type="domain" description="AB hydrolase-1" evidence="1">
    <location>
        <begin position="24"/>
        <end position="260"/>
    </location>
</feature>
<reference evidence="2 3" key="1">
    <citation type="submission" date="2021-01" db="EMBL/GenBank/DDBJ databases">
        <title>Whole genome shotgun sequence of Plantactinospora mayteni NBRC 109088.</title>
        <authorList>
            <person name="Komaki H."/>
            <person name="Tamura T."/>
        </authorList>
    </citation>
    <scope>NUCLEOTIDE SEQUENCE [LARGE SCALE GENOMIC DNA]</scope>
    <source>
        <strain evidence="2 3">NBRC 109088</strain>
    </source>
</reference>